<keyword evidence="2" id="KW-0805">Transcription regulation</keyword>
<dbReference type="CDD" id="cd06171">
    <property type="entry name" value="Sigma70_r4"/>
    <property type="match status" value="1"/>
</dbReference>
<evidence type="ECO:0000259" key="5">
    <source>
        <dbReference type="Pfam" id="PF04542"/>
    </source>
</evidence>
<name>A0A7X1NCD9_9BURK</name>
<dbReference type="PANTHER" id="PTHR43133">
    <property type="entry name" value="RNA POLYMERASE ECF-TYPE SIGMA FACTO"/>
    <property type="match status" value="1"/>
</dbReference>
<dbReference type="GO" id="GO:0003677">
    <property type="term" value="F:DNA binding"/>
    <property type="evidence" value="ECO:0007669"/>
    <property type="project" value="InterPro"/>
</dbReference>
<comment type="similarity">
    <text evidence="1">Belongs to the sigma-70 factor family. ECF subfamily.</text>
</comment>
<comment type="caution">
    <text evidence="7">The sequence shown here is derived from an EMBL/GenBank/DDBJ whole genome shotgun (WGS) entry which is preliminary data.</text>
</comment>
<dbReference type="PANTHER" id="PTHR43133:SF25">
    <property type="entry name" value="RNA POLYMERASE SIGMA FACTOR RFAY-RELATED"/>
    <property type="match status" value="1"/>
</dbReference>
<dbReference type="InterPro" id="IPR013249">
    <property type="entry name" value="RNA_pol_sigma70_r4_t2"/>
</dbReference>
<dbReference type="InterPro" id="IPR039425">
    <property type="entry name" value="RNA_pol_sigma-70-like"/>
</dbReference>
<evidence type="ECO:0000256" key="4">
    <source>
        <dbReference type="ARBA" id="ARBA00023163"/>
    </source>
</evidence>
<organism evidence="7 8">
    <name type="scientific">Paraburkholderia franconis</name>
    <dbReference type="NCBI Taxonomy" id="2654983"/>
    <lineage>
        <taxon>Bacteria</taxon>
        <taxon>Pseudomonadati</taxon>
        <taxon>Pseudomonadota</taxon>
        <taxon>Betaproteobacteria</taxon>
        <taxon>Burkholderiales</taxon>
        <taxon>Burkholderiaceae</taxon>
        <taxon>Paraburkholderia</taxon>
    </lineage>
</organism>
<evidence type="ECO:0000313" key="8">
    <source>
        <dbReference type="Proteomes" id="UP000484381"/>
    </source>
</evidence>
<gene>
    <name evidence="7" type="ORF">GCT13_21415</name>
</gene>
<dbReference type="Pfam" id="PF08281">
    <property type="entry name" value="Sigma70_r4_2"/>
    <property type="match status" value="1"/>
</dbReference>
<reference evidence="7 8" key="1">
    <citation type="submission" date="2019-10" db="EMBL/GenBank/DDBJ databases">
        <title>Paraburkholderia sp. isolated from nodules of Mimosa pudica from Brazilian Atlantic Forest soils.</title>
        <authorList>
            <person name="Paulitsch F."/>
            <person name="Hungria M."/>
            <person name="Dall'Agnol R."/>
        </authorList>
    </citation>
    <scope>NUCLEOTIDE SEQUENCE [LARGE SCALE GENOMIC DNA]</scope>
    <source>
        <strain evidence="7 8">CNPSo 3157</strain>
    </source>
</reference>
<dbReference type="InterPro" id="IPR036388">
    <property type="entry name" value="WH-like_DNA-bd_sf"/>
</dbReference>
<keyword evidence="3" id="KW-0731">Sigma factor</keyword>
<dbReference type="Gene3D" id="1.10.10.10">
    <property type="entry name" value="Winged helix-like DNA-binding domain superfamily/Winged helix DNA-binding domain"/>
    <property type="match status" value="1"/>
</dbReference>
<evidence type="ECO:0000259" key="6">
    <source>
        <dbReference type="Pfam" id="PF08281"/>
    </source>
</evidence>
<dbReference type="RefSeq" id="WP_152761399.1">
    <property type="nucleotide sequence ID" value="NZ_WHNP01000019.1"/>
</dbReference>
<dbReference type="GO" id="GO:0016987">
    <property type="term" value="F:sigma factor activity"/>
    <property type="evidence" value="ECO:0007669"/>
    <property type="project" value="UniProtKB-KW"/>
</dbReference>
<keyword evidence="4" id="KW-0804">Transcription</keyword>
<dbReference type="SUPFAM" id="SSF88946">
    <property type="entry name" value="Sigma2 domain of RNA polymerase sigma factors"/>
    <property type="match status" value="1"/>
</dbReference>
<dbReference type="NCBIfam" id="TIGR02937">
    <property type="entry name" value="sigma70-ECF"/>
    <property type="match status" value="1"/>
</dbReference>
<dbReference type="InterPro" id="IPR007627">
    <property type="entry name" value="RNA_pol_sigma70_r2"/>
</dbReference>
<dbReference type="SUPFAM" id="SSF88659">
    <property type="entry name" value="Sigma3 and sigma4 domains of RNA polymerase sigma factors"/>
    <property type="match status" value="1"/>
</dbReference>
<sequence length="179" mass="20290">MARDLPKVLPELLPRLWAFALRISRDHYDAEELVQRACLRALELKHQLRPDTSLLSWMFSIVYSTWINELRSRNMRSRTSAAWDDSLLEMVADSATRNPECEAMSRQIIKAVEQLPDAQRAVVLLVDAEGRSYQEAAKVLDVPIGTVMSRLCRARRSVSAKFARAQVEGGALAPKRLSQ</sequence>
<evidence type="ECO:0000313" key="7">
    <source>
        <dbReference type="EMBL" id="MPW19389.1"/>
    </source>
</evidence>
<dbReference type="Pfam" id="PF04542">
    <property type="entry name" value="Sigma70_r2"/>
    <property type="match status" value="1"/>
</dbReference>
<dbReference type="Gene3D" id="1.10.1740.10">
    <property type="match status" value="1"/>
</dbReference>
<keyword evidence="8" id="KW-1185">Reference proteome</keyword>
<dbReference type="InterPro" id="IPR014284">
    <property type="entry name" value="RNA_pol_sigma-70_dom"/>
</dbReference>
<dbReference type="AlphaFoldDB" id="A0A7X1NCD9"/>
<evidence type="ECO:0000256" key="3">
    <source>
        <dbReference type="ARBA" id="ARBA00023082"/>
    </source>
</evidence>
<dbReference type="Proteomes" id="UP000484381">
    <property type="component" value="Unassembled WGS sequence"/>
</dbReference>
<dbReference type="InterPro" id="IPR013325">
    <property type="entry name" value="RNA_pol_sigma_r2"/>
</dbReference>
<feature type="domain" description="RNA polymerase sigma factor 70 region 4 type 2" evidence="6">
    <location>
        <begin position="106"/>
        <end position="156"/>
    </location>
</feature>
<feature type="domain" description="RNA polymerase sigma-70 region 2" evidence="5">
    <location>
        <begin position="12"/>
        <end position="74"/>
    </location>
</feature>
<protein>
    <submittedName>
        <fullName evidence="7">Sigma-70 family RNA polymerase sigma factor</fullName>
    </submittedName>
</protein>
<dbReference type="GO" id="GO:0006352">
    <property type="term" value="P:DNA-templated transcription initiation"/>
    <property type="evidence" value="ECO:0007669"/>
    <property type="project" value="InterPro"/>
</dbReference>
<evidence type="ECO:0000256" key="2">
    <source>
        <dbReference type="ARBA" id="ARBA00023015"/>
    </source>
</evidence>
<dbReference type="InterPro" id="IPR013324">
    <property type="entry name" value="RNA_pol_sigma_r3/r4-like"/>
</dbReference>
<proteinExistence type="inferred from homology"/>
<evidence type="ECO:0000256" key="1">
    <source>
        <dbReference type="ARBA" id="ARBA00010641"/>
    </source>
</evidence>
<accession>A0A7X1NCD9</accession>
<dbReference type="EMBL" id="WHNP01000019">
    <property type="protein sequence ID" value="MPW19389.1"/>
    <property type="molecule type" value="Genomic_DNA"/>
</dbReference>